<organism evidence="4 5">
    <name type="scientific">Dicentrarchus labrax</name>
    <name type="common">European seabass</name>
    <name type="synonym">Morone labrax</name>
    <dbReference type="NCBI Taxonomy" id="13489"/>
    <lineage>
        <taxon>Eukaryota</taxon>
        <taxon>Metazoa</taxon>
        <taxon>Chordata</taxon>
        <taxon>Craniata</taxon>
        <taxon>Vertebrata</taxon>
        <taxon>Euteleostomi</taxon>
        <taxon>Actinopterygii</taxon>
        <taxon>Neopterygii</taxon>
        <taxon>Teleostei</taxon>
        <taxon>Neoteleostei</taxon>
        <taxon>Acanthomorphata</taxon>
        <taxon>Eupercaria</taxon>
        <taxon>Moronidae</taxon>
        <taxon>Dicentrarchus</taxon>
    </lineage>
</organism>
<dbReference type="GeneTree" id="ENSGT00940000164067"/>
<accession>A0A8C4DSU9</accession>
<dbReference type="OrthoDB" id="1366754at2759"/>
<sequence>MLSSSLLFLLFLLFLFLPRSLGCQTSSFTECQQVPFVPGHNLAGEGFDVVKMQTSGASVVDVKNFMVGGAQGNCTVCLNRLLNQTQKLPVSVVDWRIKVQCRRSLSSKIFESSQSVMKETSSSLGTSWKVGLSIPGLGGFAVGGSHSVSSKFAESRSRKDKFSFTTHNVNCKYYTFRLHSSPPLSKEFEVSLKNLPSTYDHKNTSAFQQFISVYGTHFIRRVHLGGRVHSITAIRTCEASMSKLSVHTVSNCLSVEASAVIKGVKVSAASGFCHAKSKSLKSGATFSQAFSDRTTEVMGGDGDMGDILFNPNGAAGYKKWLLSLRRVPGVVSYQISPLHMLVTDNPVLKSSLRNAISDYIRKSAKPLRCPASCKIGHQNKNCACQCQGHRMVSSNCCPAEPGVARMNVTVIRAEGLWGDYFSKTDGYVKVFYGTQGATTPVIWNNDFPSWNYLIRFETVNLRHRKPIRFEVWDRDNRWNDDLLGRVYLIPTMGRNINKKFKLKHGSLYVRMSAVCAPSLQGSLCEQYAASPNYEDVMGYTKEDREDYWGSGKSGLEANGAHGGSIL</sequence>
<dbReference type="PANTHER" id="PTHR46096">
    <property type="entry name" value="PERFORIN-1"/>
    <property type="match status" value="1"/>
</dbReference>
<dbReference type="SUPFAM" id="SSF49562">
    <property type="entry name" value="C2 domain (Calcium/lipid-binding domain, CaLB)"/>
    <property type="match status" value="1"/>
</dbReference>
<dbReference type="PANTHER" id="PTHR46096:SF5">
    <property type="entry name" value="PERFORIN 1.2 PRECURSOR-RELATED"/>
    <property type="match status" value="1"/>
</dbReference>
<reference evidence="4" key="1">
    <citation type="submission" date="2025-08" db="UniProtKB">
        <authorList>
            <consortium name="Ensembl"/>
        </authorList>
    </citation>
    <scope>IDENTIFICATION</scope>
</reference>
<dbReference type="GeneID" id="127374529"/>
<keyword evidence="5" id="KW-1185">Reference proteome</keyword>
<gene>
    <name evidence="4" type="primary">prf1.3</name>
</gene>
<dbReference type="AlphaFoldDB" id="A0A8C4DSU9"/>
<dbReference type="GO" id="GO:0140911">
    <property type="term" value="F:pore-forming activity"/>
    <property type="evidence" value="ECO:0007669"/>
    <property type="project" value="InterPro"/>
</dbReference>
<name>A0A8C4DSU9_DICLA</name>
<evidence type="ECO:0000259" key="3">
    <source>
        <dbReference type="PROSITE" id="PS51412"/>
    </source>
</evidence>
<feature type="signal peptide" evidence="1">
    <location>
        <begin position="1"/>
        <end position="22"/>
    </location>
</feature>
<reference evidence="4" key="2">
    <citation type="submission" date="2025-09" db="UniProtKB">
        <authorList>
            <consortium name="Ensembl"/>
        </authorList>
    </citation>
    <scope>IDENTIFICATION</scope>
</reference>
<dbReference type="Pfam" id="PF01823">
    <property type="entry name" value="MACPF"/>
    <property type="match status" value="1"/>
</dbReference>
<dbReference type="InterPro" id="IPR037300">
    <property type="entry name" value="Perforin-1_C2"/>
</dbReference>
<feature type="domain" description="MACPF" evidence="3">
    <location>
        <begin position="27"/>
        <end position="367"/>
    </location>
</feature>
<dbReference type="Ensembl" id="ENSDLAT00005009634.2">
    <property type="protein sequence ID" value="ENSDLAP00005008776.1"/>
    <property type="gene ID" value="ENSDLAG00005004674.2"/>
</dbReference>
<dbReference type="InterPro" id="IPR052784">
    <property type="entry name" value="Perforin-1_pore-forming"/>
</dbReference>
<dbReference type="CTD" id="559849"/>
<evidence type="ECO:0000259" key="2">
    <source>
        <dbReference type="PROSITE" id="PS50004"/>
    </source>
</evidence>
<dbReference type="OMA" id="DNPQWSE"/>
<dbReference type="PROSITE" id="PS50004">
    <property type="entry name" value="C2"/>
    <property type="match status" value="1"/>
</dbReference>
<dbReference type="Gene3D" id="2.60.40.150">
    <property type="entry name" value="C2 domain"/>
    <property type="match status" value="1"/>
</dbReference>
<protein>
    <submittedName>
        <fullName evidence="4">Perforin 1.3</fullName>
    </submittedName>
</protein>
<dbReference type="GO" id="GO:0001913">
    <property type="term" value="P:T cell mediated cytotoxicity"/>
    <property type="evidence" value="ECO:0007669"/>
    <property type="project" value="TreeGrafter"/>
</dbReference>
<dbReference type="Pfam" id="PF00168">
    <property type="entry name" value="C2"/>
    <property type="match status" value="1"/>
</dbReference>
<dbReference type="PROSITE" id="PS51412">
    <property type="entry name" value="MACPF_2"/>
    <property type="match status" value="1"/>
</dbReference>
<keyword evidence="1" id="KW-0732">Signal</keyword>
<dbReference type="GO" id="GO:0022829">
    <property type="term" value="F:wide pore channel activity"/>
    <property type="evidence" value="ECO:0007669"/>
    <property type="project" value="TreeGrafter"/>
</dbReference>
<dbReference type="GO" id="GO:0016020">
    <property type="term" value="C:membrane"/>
    <property type="evidence" value="ECO:0007669"/>
    <property type="project" value="TreeGrafter"/>
</dbReference>
<dbReference type="SMART" id="SM00239">
    <property type="entry name" value="C2"/>
    <property type="match status" value="1"/>
</dbReference>
<dbReference type="RefSeq" id="XP_051275929.1">
    <property type="nucleotide sequence ID" value="XM_051419969.1"/>
</dbReference>
<dbReference type="InterPro" id="IPR035892">
    <property type="entry name" value="C2_domain_sf"/>
</dbReference>
<evidence type="ECO:0000313" key="4">
    <source>
        <dbReference type="Ensembl" id="ENSDLAP00005008776.1"/>
    </source>
</evidence>
<dbReference type="CDD" id="cd04032">
    <property type="entry name" value="C2_Perforin"/>
    <property type="match status" value="1"/>
</dbReference>
<dbReference type="GO" id="GO:0005509">
    <property type="term" value="F:calcium ion binding"/>
    <property type="evidence" value="ECO:0007669"/>
    <property type="project" value="InterPro"/>
</dbReference>
<feature type="domain" description="C2" evidence="2">
    <location>
        <begin position="386"/>
        <end position="504"/>
    </location>
</feature>
<dbReference type="InterPro" id="IPR020864">
    <property type="entry name" value="MACPF"/>
</dbReference>
<evidence type="ECO:0000313" key="5">
    <source>
        <dbReference type="Proteomes" id="UP000694389"/>
    </source>
</evidence>
<feature type="chain" id="PRO_5034770863" evidence="1">
    <location>
        <begin position="23"/>
        <end position="566"/>
    </location>
</feature>
<dbReference type="SMART" id="SM00457">
    <property type="entry name" value="MACPF"/>
    <property type="match status" value="1"/>
</dbReference>
<dbReference type="InterPro" id="IPR000008">
    <property type="entry name" value="C2_dom"/>
</dbReference>
<proteinExistence type="predicted"/>
<dbReference type="GO" id="GO:0001771">
    <property type="term" value="P:immunological synapse formation"/>
    <property type="evidence" value="ECO:0007669"/>
    <property type="project" value="TreeGrafter"/>
</dbReference>
<dbReference type="Proteomes" id="UP000694389">
    <property type="component" value="Unassembled WGS sequence"/>
</dbReference>
<dbReference type="GO" id="GO:0051607">
    <property type="term" value="P:defense response to virus"/>
    <property type="evidence" value="ECO:0007669"/>
    <property type="project" value="TreeGrafter"/>
</dbReference>
<evidence type="ECO:0000256" key="1">
    <source>
        <dbReference type="SAM" id="SignalP"/>
    </source>
</evidence>